<dbReference type="InterPro" id="IPR050993">
    <property type="entry name" value="Isochorismatase_domain"/>
</dbReference>
<dbReference type="SUPFAM" id="SSF52499">
    <property type="entry name" value="Isochorismatase-like hydrolases"/>
    <property type="match status" value="1"/>
</dbReference>
<keyword evidence="3" id="KW-1133">Transmembrane helix</keyword>
<dbReference type="PANTHER" id="PTHR14119">
    <property type="entry name" value="HYDROLASE"/>
    <property type="match status" value="1"/>
</dbReference>
<comment type="similarity">
    <text evidence="1">Belongs to the isochorismatase family.</text>
</comment>
<dbReference type="PANTHER" id="PTHR14119:SF17">
    <property type="entry name" value="ISOCHORISMATASE DOMAIN-CONTAINING PROTEIN 1"/>
    <property type="match status" value="1"/>
</dbReference>
<evidence type="ECO:0000256" key="2">
    <source>
        <dbReference type="ARBA" id="ARBA00040688"/>
    </source>
</evidence>
<evidence type="ECO:0000256" key="3">
    <source>
        <dbReference type="SAM" id="Phobius"/>
    </source>
</evidence>
<feature type="transmembrane region" description="Helical" evidence="3">
    <location>
        <begin position="100"/>
        <end position="120"/>
    </location>
</feature>
<evidence type="ECO:0000259" key="4">
    <source>
        <dbReference type="Pfam" id="PF00857"/>
    </source>
</evidence>
<organism evidence="5">
    <name type="scientific">Triatoma infestans</name>
    <name type="common">Assassin bug</name>
    <dbReference type="NCBI Taxonomy" id="30076"/>
    <lineage>
        <taxon>Eukaryota</taxon>
        <taxon>Metazoa</taxon>
        <taxon>Ecdysozoa</taxon>
        <taxon>Arthropoda</taxon>
        <taxon>Hexapoda</taxon>
        <taxon>Insecta</taxon>
        <taxon>Pterygota</taxon>
        <taxon>Neoptera</taxon>
        <taxon>Paraneoptera</taxon>
        <taxon>Hemiptera</taxon>
        <taxon>Heteroptera</taxon>
        <taxon>Panheteroptera</taxon>
        <taxon>Cimicomorpha</taxon>
        <taxon>Reduviidae</taxon>
        <taxon>Triatominae</taxon>
        <taxon>Triatoma</taxon>
    </lineage>
</organism>
<dbReference type="InterPro" id="IPR036380">
    <property type="entry name" value="Isochorismatase-like_sf"/>
</dbReference>
<dbReference type="EMBL" id="GEMB01001887">
    <property type="protein sequence ID" value="JAS01285.1"/>
    <property type="molecule type" value="Transcribed_RNA"/>
</dbReference>
<dbReference type="Gene3D" id="3.40.50.850">
    <property type="entry name" value="Isochorismatase-like"/>
    <property type="match status" value="1"/>
</dbReference>
<reference evidence="5" key="2">
    <citation type="journal article" date="2017" name="J. Med. Entomol.">
        <title>Transcriptome Analysis of the Triatoma infestans (Hemiptera: Reduviidae) Integument.</title>
        <authorList>
            <person name="Calderon-Fernandez G.M."/>
            <person name="Moriconi D.E."/>
            <person name="Dulbecco A.B."/>
            <person name="Juarez M.P."/>
        </authorList>
    </citation>
    <scope>NUCLEOTIDE SEQUENCE</scope>
    <source>
        <strain evidence="5">Int1</strain>
        <tissue evidence="5">Integument</tissue>
    </source>
</reference>
<dbReference type="AlphaFoldDB" id="A0A170ZTH4"/>
<evidence type="ECO:0000256" key="1">
    <source>
        <dbReference type="ARBA" id="ARBA00006336"/>
    </source>
</evidence>
<evidence type="ECO:0000313" key="5">
    <source>
        <dbReference type="EMBL" id="JAS01285.1"/>
    </source>
</evidence>
<protein>
    <recommendedName>
        <fullName evidence="2">Isochorismatase domain-containing protein 1</fullName>
    </recommendedName>
</protein>
<feature type="domain" description="Isochorismatase-like" evidence="4">
    <location>
        <begin position="18"/>
        <end position="76"/>
    </location>
</feature>
<dbReference type="InterPro" id="IPR000868">
    <property type="entry name" value="Isochorismatase-like_dom"/>
</dbReference>
<keyword evidence="3" id="KW-0812">Transmembrane</keyword>
<proteinExistence type="inferred from homology"/>
<accession>A0A170ZTH4</accession>
<reference evidence="5" key="1">
    <citation type="submission" date="2016-04" db="EMBL/GenBank/DDBJ databases">
        <authorList>
            <person name="Calderon-Fernandez G.M.Sr."/>
        </authorList>
    </citation>
    <scope>NUCLEOTIDE SEQUENCE</scope>
    <source>
        <strain evidence="5">Int1</strain>
        <tissue evidence="5">Integument</tissue>
    </source>
</reference>
<keyword evidence="3" id="KW-0472">Membrane</keyword>
<sequence>MKMSSTIVKFGFLPVKRTVFLLCDVQEKFRTAAMYFQEIIQSSNKLLQASKILDIPLVVTEQYPKGLGRTVEELDIAHAKSSFLQNKITVWLRRISIKNWIHYAMAMYNVLYCLVLRLMYALSKAPQNCVHLVYKCM</sequence>
<name>A0A170ZTH4_TRIIF</name>
<dbReference type="Pfam" id="PF00857">
    <property type="entry name" value="Isochorismatase"/>
    <property type="match status" value="1"/>
</dbReference>